<dbReference type="EMBL" id="LAZR01064752">
    <property type="protein sequence ID" value="KKK56916.1"/>
    <property type="molecule type" value="Genomic_DNA"/>
</dbReference>
<protein>
    <submittedName>
        <fullName evidence="2">Uncharacterized protein</fullName>
    </submittedName>
</protein>
<evidence type="ECO:0000256" key="1">
    <source>
        <dbReference type="SAM" id="MobiDB-lite"/>
    </source>
</evidence>
<name>A0A0F8ZA34_9ZZZZ</name>
<comment type="caution">
    <text evidence="2">The sequence shown here is derived from an EMBL/GenBank/DDBJ whole genome shotgun (WGS) entry which is preliminary data.</text>
</comment>
<dbReference type="AlphaFoldDB" id="A0A0F8ZA34"/>
<proteinExistence type="predicted"/>
<organism evidence="2">
    <name type="scientific">marine sediment metagenome</name>
    <dbReference type="NCBI Taxonomy" id="412755"/>
    <lineage>
        <taxon>unclassified sequences</taxon>
        <taxon>metagenomes</taxon>
        <taxon>ecological metagenomes</taxon>
    </lineage>
</organism>
<gene>
    <name evidence="2" type="ORF">LCGC14_3059740</name>
</gene>
<feature type="region of interest" description="Disordered" evidence="1">
    <location>
        <begin position="1"/>
        <end position="49"/>
    </location>
</feature>
<feature type="compositionally biased region" description="Basic and acidic residues" evidence="1">
    <location>
        <begin position="39"/>
        <end position="49"/>
    </location>
</feature>
<accession>A0A0F8ZA34</accession>
<sequence>IPEPDGKKTKGEKNYDDMNGLIRDPGPHVNTDNKFALKPPKDYSGIDRS</sequence>
<evidence type="ECO:0000313" key="2">
    <source>
        <dbReference type="EMBL" id="KKK56916.1"/>
    </source>
</evidence>
<reference evidence="2" key="1">
    <citation type="journal article" date="2015" name="Nature">
        <title>Complex archaea that bridge the gap between prokaryotes and eukaryotes.</title>
        <authorList>
            <person name="Spang A."/>
            <person name="Saw J.H."/>
            <person name="Jorgensen S.L."/>
            <person name="Zaremba-Niedzwiedzka K."/>
            <person name="Martijn J."/>
            <person name="Lind A.E."/>
            <person name="van Eijk R."/>
            <person name="Schleper C."/>
            <person name="Guy L."/>
            <person name="Ettema T.J."/>
        </authorList>
    </citation>
    <scope>NUCLEOTIDE SEQUENCE</scope>
</reference>
<feature type="non-terminal residue" evidence="2">
    <location>
        <position position="1"/>
    </location>
</feature>
<feature type="compositionally biased region" description="Basic and acidic residues" evidence="1">
    <location>
        <begin position="1"/>
        <end position="16"/>
    </location>
</feature>